<sequence length="330" mass="36735">MSARHWASLPEHTFVLGIRFMYWVYRLFGRGPFLVFLYPVVTYYWATRSTARRASLEYLQHLQAAHRALGHAPGWRDTLRHFLAFADTILDKLLALNGILSADAVRVTGSGAAPLQAVLQSGQGALVLTGHVGCMELCRLSGEHQHTARLNVLVHTRHAARFTRMLHQIDPASQVHFIQVTEVTPATAMMLADRVARGEILAMAGDRIPVRDEAADGAATGTVEANFLGQPARWPVGPYVLAALFKCPVFAVACVKEPAGYVMHVEQMAERVLLPRQARQQALAGHAQQFADWLTRILAATPFAWFNFFSFWQQGQRLPNPHAHAQEQHP</sequence>
<dbReference type="KEGG" id="rsb:RS694_11575"/>
<evidence type="ECO:0000256" key="6">
    <source>
        <dbReference type="ARBA" id="ARBA00023315"/>
    </source>
</evidence>
<dbReference type="Pfam" id="PF03279">
    <property type="entry name" value="Lip_A_acyltrans"/>
    <property type="match status" value="1"/>
</dbReference>
<proteinExistence type="predicted"/>
<evidence type="ECO:0000256" key="7">
    <source>
        <dbReference type="SAM" id="Phobius"/>
    </source>
</evidence>
<dbReference type="GO" id="GO:0005886">
    <property type="term" value="C:plasma membrane"/>
    <property type="evidence" value="ECO:0007669"/>
    <property type="project" value="UniProtKB-SubCell"/>
</dbReference>
<gene>
    <name evidence="8" type="ORF">RS694_11575</name>
</gene>
<dbReference type="Proteomes" id="UP000186110">
    <property type="component" value="Chromosome"/>
</dbReference>
<dbReference type="STRING" id="1484693.RS694_11575"/>
<reference evidence="8 9" key="1">
    <citation type="submission" date="2017-01" db="EMBL/GenBank/DDBJ databases">
        <authorList>
            <person name="Mah S.A."/>
            <person name="Swanson W.J."/>
            <person name="Moy G.W."/>
            <person name="Vacquier V.D."/>
        </authorList>
    </citation>
    <scope>NUCLEOTIDE SEQUENCE [LARGE SCALE GENOMIC DNA]</scope>
    <source>
        <strain evidence="8 9">DSM 22694</strain>
    </source>
</reference>
<feature type="transmembrane region" description="Helical" evidence="7">
    <location>
        <begin position="20"/>
        <end position="46"/>
    </location>
</feature>
<evidence type="ECO:0000313" key="9">
    <source>
        <dbReference type="Proteomes" id="UP000186110"/>
    </source>
</evidence>
<keyword evidence="7" id="KW-0812">Transmembrane</keyword>
<dbReference type="EMBL" id="CP019239">
    <property type="protein sequence ID" value="APW43103.1"/>
    <property type="molecule type" value="Genomic_DNA"/>
</dbReference>
<keyword evidence="7" id="KW-1133">Transmembrane helix</keyword>
<dbReference type="PANTHER" id="PTHR30606:SF9">
    <property type="entry name" value="LIPID A BIOSYNTHESIS LAUROYLTRANSFERASE"/>
    <property type="match status" value="1"/>
</dbReference>
<evidence type="ECO:0000256" key="3">
    <source>
        <dbReference type="ARBA" id="ARBA00022519"/>
    </source>
</evidence>
<keyword evidence="4" id="KW-0808">Transferase</keyword>
<name>A0A1P8KAU8_9BURK</name>
<evidence type="ECO:0000256" key="4">
    <source>
        <dbReference type="ARBA" id="ARBA00022679"/>
    </source>
</evidence>
<accession>A0A1P8KAU8</accession>
<dbReference type="GO" id="GO:0016746">
    <property type="term" value="F:acyltransferase activity"/>
    <property type="evidence" value="ECO:0007669"/>
    <property type="project" value="UniProtKB-KW"/>
</dbReference>
<keyword evidence="2" id="KW-1003">Cell membrane</keyword>
<keyword evidence="3" id="KW-0997">Cell inner membrane</keyword>
<dbReference type="eggNOG" id="COG4261">
    <property type="taxonomic scope" value="Bacteria"/>
</dbReference>
<dbReference type="PANTHER" id="PTHR30606">
    <property type="entry name" value="LIPID A BIOSYNTHESIS LAUROYL ACYLTRANSFERASE"/>
    <property type="match status" value="1"/>
</dbReference>
<evidence type="ECO:0000256" key="2">
    <source>
        <dbReference type="ARBA" id="ARBA00022475"/>
    </source>
</evidence>
<protein>
    <recommendedName>
        <fullName evidence="10">Acyltransferase</fullName>
    </recommendedName>
</protein>
<keyword evidence="6" id="KW-0012">Acyltransferase</keyword>
<keyword evidence="5 7" id="KW-0472">Membrane</keyword>
<organism evidence="8 9">
    <name type="scientific">Rhodoferax saidenbachensis</name>
    <dbReference type="NCBI Taxonomy" id="1484693"/>
    <lineage>
        <taxon>Bacteria</taxon>
        <taxon>Pseudomonadati</taxon>
        <taxon>Pseudomonadota</taxon>
        <taxon>Betaproteobacteria</taxon>
        <taxon>Burkholderiales</taxon>
        <taxon>Comamonadaceae</taxon>
        <taxon>Rhodoferax</taxon>
    </lineage>
</organism>
<dbReference type="InterPro" id="IPR004960">
    <property type="entry name" value="LipA_acyltrans"/>
</dbReference>
<dbReference type="RefSeq" id="WP_051391739.1">
    <property type="nucleotide sequence ID" value="NZ_CP019239.1"/>
</dbReference>
<evidence type="ECO:0000256" key="1">
    <source>
        <dbReference type="ARBA" id="ARBA00004533"/>
    </source>
</evidence>
<dbReference type="GO" id="GO:0009247">
    <property type="term" value="P:glycolipid biosynthetic process"/>
    <property type="evidence" value="ECO:0007669"/>
    <property type="project" value="UniProtKB-ARBA"/>
</dbReference>
<evidence type="ECO:0000313" key="8">
    <source>
        <dbReference type="EMBL" id="APW43103.1"/>
    </source>
</evidence>
<keyword evidence="9" id="KW-1185">Reference proteome</keyword>
<evidence type="ECO:0000256" key="5">
    <source>
        <dbReference type="ARBA" id="ARBA00023136"/>
    </source>
</evidence>
<dbReference type="AlphaFoldDB" id="A0A1P8KAU8"/>
<dbReference type="CDD" id="cd07984">
    <property type="entry name" value="LPLAT_LABLAT-like"/>
    <property type="match status" value="1"/>
</dbReference>
<evidence type="ECO:0008006" key="10">
    <source>
        <dbReference type="Google" id="ProtNLM"/>
    </source>
</evidence>
<comment type="subcellular location">
    <subcellularLocation>
        <location evidence="1">Cell inner membrane</location>
    </subcellularLocation>
</comment>